<sequence length="71" mass="7417">MSAPAPDKPPALLLDPLAGSGFLIRFRKVAISVQEVVEDAQGLGAPAGLEWTREPRDAGAVFRCVREAGSG</sequence>
<keyword evidence="2" id="KW-1185">Reference proteome</keyword>
<gene>
    <name evidence="1" type="ORF">Air01nite_41830</name>
</gene>
<evidence type="ECO:0000313" key="2">
    <source>
        <dbReference type="Proteomes" id="UP000624325"/>
    </source>
</evidence>
<protein>
    <submittedName>
        <fullName evidence="1">Uncharacterized protein</fullName>
    </submittedName>
</protein>
<accession>A0ABQ4C5M9</accession>
<evidence type="ECO:0000313" key="1">
    <source>
        <dbReference type="EMBL" id="GIF58088.1"/>
    </source>
</evidence>
<dbReference type="EMBL" id="BONC01000029">
    <property type="protein sequence ID" value="GIF58088.1"/>
    <property type="molecule type" value="Genomic_DNA"/>
</dbReference>
<reference evidence="1 2" key="1">
    <citation type="submission" date="2021-01" db="EMBL/GenBank/DDBJ databases">
        <title>Whole genome shotgun sequence of Asanoa iriomotensis NBRC 100142.</title>
        <authorList>
            <person name="Komaki H."/>
            <person name="Tamura T."/>
        </authorList>
    </citation>
    <scope>NUCLEOTIDE SEQUENCE [LARGE SCALE GENOMIC DNA]</scope>
    <source>
        <strain evidence="1 2">NBRC 100142</strain>
    </source>
</reference>
<organism evidence="1 2">
    <name type="scientific">Asanoa iriomotensis</name>
    <dbReference type="NCBI Taxonomy" id="234613"/>
    <lineage>
        <taxon>Bacteria</taxon>
        <taxon>Bacillati</taxon>
        <taxon>Actinomycetota</taxon>
        <taxon>Actinomycetes</taxon>
        <taxon>Micromonosporales</taxon>
        <taxon>Micromonosporaceae</taxon>
        <taxon>Asanoa</taxon>
    </lineage>
</organism>
<proteinExistence type="predicted"/>
<dbReference type="Proteomes" id="UP000624325">
    <property type="component" value="Unassembled WGS sequence"/>
</dbReference>
<comment type="caution">
    <text evidence="1">The sequence shown here is derived from an EMBL/GenBank/DDBJ whole genome shotgun (WGS) entry which is preliminary data.</text>
</comment>
<name>A0ABQ4C5M9_9ACTN</name>